<evidence type="ECO:0000313" key="2">
    <source>
        <dbReference type="EMBL" id="MBW6529803.1"/>
    </source>
</evidence>
<dbReference type="EMBL" id="JAHXZN010000001">
    <property type="protein sequence ID" value="MBW6529803.1"/>
    <property type="molecule type" value="Genomic_DNA"/>
</dbReference>
<dbReference type="InterPro" id="IPR021265">
    <property type="entry name" value="DUF2842"/>
</dbReference>
<reference evidence="2 3" key="1">
    <citation type="submission" date="2021-07" db="EMBL/GenBank/DDBJ databases">
        <title>Sphingomonas sp.</title>
        <authorList>
            <person name="Feng G."/>
            <person name="Li J."/>
            <person name="Pan M."/>
        </authorList>
    </citation>
    <scope>NUCLEOTIDE SEQUENCE [LARGE SCALE GENOMIC DNA]</scope>
    <source>
        <strain evidence="2 3">RRHST34</strain>
    </source>
</reference>
<dbReference type="RefSeq" id="WP_219747283.1">
    <property type="nucleotide sequence ID" value="NZ_JAHXZN010000001.1"/>
</dbReference>
<evidence type="ECO:0000313" key="3">
    <source>
        <dbReference type="Proteomes" id="UP000759103"/>
    </source>
</evidence>
<gene>
    <name evidence="2" type="ORF">KZ820_03560</name>
</gene>
<keyword evidence="1" id="KW-1133">Transmembrane helix</keyword>
<protein>
    <submittedName>
        <fullName evidence="2">DUF2842 domain-containing protein</fullName>
    </submittedName>
</protein>
<dbReference type="Proteomes" id="UP000759103">
    <property type="component" value="Unassembled WGS sequence"/>
</dbReference>
<comment type="caution">
    <text evidence="2">The sequence shown here is derived from an EMBL/GenBank/DDBJ whole genome shotgun (WGS) entry which is preliminary data.</text>
</comment>
<accession>A0ABS7BJJ9</accession>
<keyword evidence="1" id="KW-0812">Transmembrane</keyword>
<proteinExistence type="predicted"/>
<feature type="transmembrane region" description="Helical" evidence="1">
    <location>
        <begin position="12"/>
        <end position="32"/>
    </location>
</feature>
<evidence type="ECO:0000256" key="1">
    <source>
        <dbReference type="SAM" id="Phobius"/>
    </source>
</evidence>
<keyword evidence="3" id="KW-1185">Reference proteome</keyword>
<organism evidence="2 3">
    <name type="scientific">Sphingomonas citri</name>
    <dbReference type="NCBI Taxonomy" id="2862499"/>
    <lineage>
        <taxon>Bacteria</taxon>
        <taxon>Pseudomonadati</taxon>
        <taxon>Pseudomonadota</taxon>
        <taxon>Alphaproteobacteria</taxon>
        <taxon>Sphingomonadales</taxon>
        <taxon>Sphingomonadaceae</taxon>
        <taxon>Sphingomonas</taxon>
    </lineage>
</organism>
<feature type="transmembrane region" description="Helical" evidence="1">
    <location>
        <begin position="38"/>
        <end position="59"/>
    </location>
</feature>
<sequence length="68" mass="7720">MTPSWRKPVGMLAILLLIAMWCVAIASLSGVIGRWPALLQLGFYLVTGIVWIAPLKPLLRWMETGRWR</sequence>
<name>A0ABS7BJJ9_9SPHN</name>
<keyword evidence="1" id="KW-0472">Membrane</keyword>
<dbReference type="Pfam" id="PF11003">
    <property type="entry name" value="DUF2842"/>
    <property type="match status" value="1"/>
</dbReference>